<sequence>MTVNFEYRVAFCYVLFRKGLEKQSKAKEEASDRGIMGDGGSMTKRNNLHNPLSPLLQSFYVMYSLECRFRSAFDSYSVACEAFSEPHPSPL</sequence>
<dbReference type="AlphaFoldDB" id="A0AA86SM99"/>
<keyword evidence="2" id="KW-1185">Reference proteome</keyword>
<dbReference type="EMBL" id="OY731403">
    <property type="protein sequence ID" value="CAJ1965284.1"/>
    <property type="molecule type" value="Genomic_DNA"/>
</dbReference>
<reference evidence="1" key="1">
    <citation type="submission" date="2023-10" db="EMBL/GenBank/DDBJ databases">
        <authorList>
            <person name="Domelevo Entfellner J.-B."/>
        </authorList>
    </citation>
    <scope>NUCLEOTIDE SEQUENCE</scope>
</reference>
<evidence type="ECO:0000313" key="1">
    <source>
        <dbReference type="EMBL" id="CAJ1965284.1"/>
    </source>
</evidence>
<name>A0AA86SM99_9FABA</name>
<dbReference type="Gramene" id="rna-AYBTSS11_LOCUS20759">
    <property type="protein sequence ID" value="CAJ1965284.1"/>
    <property type="gene ID" value="gene-AYBTSS11_LOCUS20759"/>
</dbReference>
<proteinExistence type="predicted"/>
<dbReference type="Proteomes" id="UP001189624">
    <property type="component" value="Chromosome 6"/>
</dbReference>
<organism evidence="1 2">
    <name type="scientific">Sphenostylis stenocarpa</name>
    <dbReference type="NCBI Taxonomy" id="92480"/>
    <lineage>
        <taxon>Eukaryota</taxon>
        <taxon>Viridiplantae</taxon>
        <taxon>Streptophyta</taxon>
        <taxon>Embryophyta</taxon>
        <taxon>Tracheophyta</taxon>
        <taxon>Spermatophyta</taxon>
        <taxon>Magnoliopsida</taxon>
        <taxon>eudicotyledons</taxon>
        <taxon>Gunneridae</taxon>
        <taxon>Pentapetalae</taxon>
        <taxon>rosids</taxon>
        <taxon>fabids</taxon>
        <taxon>Fabales</taxon>
        <taxon>Fabaceae</taxon>
        <taxon>Papilionoideae</taxon>
        <taxon>50 kb inversion clade</taxon>
        <taxon>NPAAA clade</taxon>
        <taxon>indigoferoid/millettioid clade</taxon>
        <taxon>Phaseoleae</taxon>
        <taxon>Sphenostylis</taxon>
    </lineage>
</organism>
<accession>A0AA86SM99</accession>
<evidence type="ECO:0000313" key="2">
    <source>
        <dbReference type="Proteomes" id="UP001189624"/>
    </source>
</evidence>
<gene>
    <name evidence="1" type="ORF">AYBTSS11_LOCUS20759</name>
</gene>
<protein>
    <submittedName>
        <fullName evidence="1">Uncharacterized protein</fullName>
    </submittedName>
</protein>